<protein>
    <recommendedName>
        <fullName evidence="4">DUF676 domain-containing protein</fullName>
    </recommendedName>
</protein>
<feature type="region of interest" description="Disordered" evidence="1">
    <location>
        <begin position="352"/>
        <end position="431"/>
    </location>
</feature>
<dbReference type="Proteomes" id="UP000053095">
    <property type="component" value="Unassembled WGS sequence"/>
</dbReference>
<reference evidence="3" key="1">
    <citation type="journal article" date="2015" name="Genome Announc.">
        <title>Draft genome sequence of Talaromyces cellulolyticus strain Y-94, a source of lignocellulosic biomass-degrading enzymes.</title>
        <authorList>
            <person name="Fujii T."/>
            <person name="Koike H."/>
            <person name="Sawayama S."/>
            <person name="Yano S."/>
            <person name="Inoue H."/>
        </authorList>
    </citation>
    <scope>NUCLEOTIDE SEQUENCE [LARGE SCALE GENOMIC DNA]</scope>
    <source>
        <strain evidence="3">Y-94</strain>
    </source>
</reference>
<dbReference type="Gene3D" id="3.40.50.1820">
    <property type="entry name" value="alpha/beta hydrolase"/>
    <property type="match status" value="1"/>
</dbReference>
<feature type="compositionally biased region" description="Polar residues" evidence="1">
    <location>
        <begin position="358"/>
        <end position="383"/>
    </location>
</feature>
<evidence type="ECO:0000256" key="1">
    <source>
        <dbReference type="SAM" id="MobiDB-lite"/>
    </source>
</evidence>
<sequence length="680" mass="75948">MPPPVQLDDPVSPTSNQDSSLHMTLSSISLMEHKSDDVRATPAQRPPPLPPRKDASSSTISLGPLGTPQDGRRRLLLIYIHGFMGAEDSFRSFPAHVHNLVADALADSHVVYSKIYPRYKSRRAMSAARDEFSEWLMPHESDQTDVILLGHSLGGILAAEVALAETEDANSPIRHRHRMLGTINFDVPFLGMHPSVVGTGLSSLFHPRRVEDSSQEDLNQVTSLQAPDIIPSDQSSQNSTESNASSWYEQKPDTNFDPPFVNDVHRVKRNQLDGALNFLKKNSGNLRTAVKEYANSYFEFGGCLADYSGLRRRYSLLKELDGIDDLELKTDKHGRLQRRLRFVNYYTASPGFPKKSPSESLQNKALTDKSPSSQTLATESVESLTKLPSPIISAENIDDSSDDYLTEVEPSPMEESPSPRQSFDAVSEQSVTIEDSNVDEVEEDYTAMLKSLPPLPTIPPKPQAFNLSKYSNKDILKQAQKEHARLVKLYEKAQKEHDTTLKERKKLGQKLSKKGEKLQSTSLRSESRGDLDNSIIPDNDHDDAENRHPTPISSSIKEGSLSSTPQLDIAEIETEINPISPPYIHEPPSSSSPVTPTPTKPPKDRVFCALPPHTTKDSIDPLWVRIYMPDVDEVIAHQSIFLPNGLYYEWLVNDTAARIEKWVQDDCTRRAIWEQFGKGS</sequence>
<dbReference type="AlphaFoldDB" id="A0A6V8HJ75"/>
<feature type="region of interest" description="Disordered" evidence="1">
    <location>
        <begin position="495"/>
        <end position="564"/>
    </location>
</feature>
<comment type="caution">
    <text evidence="2">The sequence shown here is derived from an EMBL/GenBank/DDBJ whole genome shotgun (WGS) entry which is preliminary data.</text>
</comment>
<evidence type="ECO:0000313" key="2">
    <source>
        <dbReference type="EMBL" id="GAM41328.1"/>
    </source>
</evidence>
<feature type="compositionally biased region" description="Low complexity" evidence="1">
    <location>
        <begin position="553"/>
        <end position="563"/>
    </location>
</feature>
<dbReference type="SUPFAM" id="SSF53474">
    <property type="entry name" value="alpha/beta-Hydrolases"/>
    <property type="match status" value="1"/>
</dbReference>
<organism evidence="2 3">
    <name type="scientific">Talaromyces pinophilus</name>
    <name type="common">Penicillium pinophilum</name>
    <dbReference type="NCBI Taxonomy" id="128442"/>
    <lineage>
        <taxon>Eukaryota</taxon>
        <taxon>Fungi</taxon>
        <taxon>Dikarya</taxon>
        <taxon>Ascomycota</taxon>
        <taxon>Pezizomycotina</taxon>
        <taxon>Eurotiomycetes</taxon>
        <taxon>Eurotiomycetidae</taxon>
        <taxon>Eurotiales</taxon>
        <taxon>Trichocomaceae</taxon>
        <taxon>Talaromyces</taxon>
        <taxon>Talaromyces sect. Talaromyces</taxon>
    </lineage>
</organism>
<gene>
    <name evidence="2" type="ORF">TCE0_042r14371</name>
</gene>
<feature type="compositionally biased region" description="Acidic residues" evidence="1">
    <location>
        <begin position="396"/>
        <end position="406"/>
    </location>
</feature>
<proteinExistence type="predicted"/>
<evidence type="ECO:0008006" key="4">
    <source>
        <dbReference type="Google" id="ProtNLM"/>
    </source>
</evidence>
<feature type="region of interest" description="Disordered" evidence="1">
    <location>
        <begin position="579"/>
        <end position="603"/>
    </location>
</feature>
<feature type="compositionally biased region" description="Basic residues" evidence="1">
    <location>
        <begin position="503"/>
        <end position="512"/>
    </location>
</feature>
<accession>A0A6V8HJ75</accession>
<feature type="compositionally biased region" description="Low complexity" evidence="1">
    <location>
        <begin position="234"/>
        <end position="246"/>
    </location>
</feature>
<dbReference type="InterPro" id="IPR029058">
    <property type="entry name" value="AB_hydrolase_fold"/>
</dbReference>
<feature type="region of interest" description="Disordered" evidence="1">
    <location>
        <begin position="1"/>
        <end position="67"/>
    </location>
</feature>
<feature type="region of interest" description="Disordered" evidence="1">
    <location>
        <begin position="226"/>
        <end position="252"/>
    </location>
</feature>
<dbReference type="PANTHER" id="PTHR47842:SF3">
    <property type="entry name" value="DUF676 DOMAIN-CONTAINING PROTEIN"/>
    <property type="match status" value="1"/>
</dbReference>
<feature type="compositionally biased region" description="Low complexity" evidence="1">
    <location>
        <begin position="407"/>
        <end position="422"/>
    </location>
</feature>
<dbReference type="PANTHER" id="PTHR47842">
    <property type="entry name" value="EXPRESSED PROTEIN"/>
    <property type="match status" value="1"/>
</dbReference>
<feature type="compositionally biased region" description="Polar residues" evidence="1">
    <location>
        <begin position="12"/>
        <end position="29"/>
    </location>
</feature>
<keyword evidence="3" id="KW-1185">Reference proteome</keyword>
<name>A0A6V8HJ75_TALPI</name>
<evidence type="ECO:0000313" key="3">
    <source>
        <dbReference type="Proteomes" id="UP000053095"/>
    </source>
</evidence>
<dbReference type="EMBL" id="DF933838">
    <property type="protein sequence ID" value="GAM41328.1"/>
    <property type="molecule type" value="Genomic_DNA"/>
</dbReference>